<evidence type="ECO:0000256" key="3">
    <source>
        <dbReference type="SAM" id="SignalP"/>
    </source>
</evidence>
<dbReference type="InterPro" id="IPR051091">
    <property type="entry name" value="O-Glucosyltr/Glycosyltrsf_90"/>
</dbReference>
<dbReference type="Pfam" id="PF05686">
    <property type="entry name" value="Glyco_transf_90"/>
    <property type="match status" value="1"/>
</dbReference>
<feature type="chain" id="PRO_5032943852" evidence="3">
    <location>
        <begin position="30"/>
        <end position="546"/>
    </location>
</feature>
<sequence>MGFLPAWLMSKAASMLIWCLCLLPHMVLALAGEGFAPCWSRGGGFNFQECCGSAEHAPNPSCFDSIYTEELCCMEADWDVECWQHARLQLADVQRVFEAQASAGMASWAQMDAIRRYTADDMLLYLFCCNAFHNEYCWGPAIHQALLPDPDAWEGVSDISAWYPRCCFPRLRGMLKAPMPVWMRRQISRDLRAMSMPGRPGLPWPSKQDLQHFTGSLPEDGQEPHQELFRFCDYHVMGADKVRHCNFTRRGYHPRRYLRARVFARAMTVLAARGELPDAEVSFVLSHSDVEWHDQALPVLTFQRGKATTRVVRTPMWEQLDGSWSRKVEHSVRMADGQRLWRSKVGKQAFWRGTDSGVPAQDCHPERFRSCSVNNHTWRDFHRLKLARMASTMPHRVDAALSGVKQRAKAIGLDLVYTQLGLLHPPLRELSIEEQLRRRLLLDLDGSSQSTRLYWGLLSNSVVLKQDTKCCNWYSDRLRDQVHIFRVRRDLADVPRQVLRSTLRPSLARSVARRSARLARRWLSHEDAMHYLARVILAVAEAQGKG</sequence>
<dbReference type="InterPro" id="IPR006598">
    <property type="entry name" value="CAP10"/>
</dbReference>
<accession>A0A812UTH6</accession>
<dbReference type="EMBL" id="CAJNDS010002734">
    <property type="protein sequence ID" value="CAE7577877.1"/>
    <property type="molecule type" value="Genomic_DNA"/>
</dbReference>
<evidence type="ECO:0000259" key="4">
    <source>
        <dbReference type="SMART" id="SM00672"/>
    </source>
</evidence>
<dbReference type="GO" id="GO:0016740">
    <property type="term" value="F:transferase activity"/>
    <property type="evidence" value="ECO:0007669"/>
    <property type="project" value="UniProtKB-KW"/>
</dbReference>
<evidence type="ECO:0000256" key="1">
    <source>
        <dbReference type="ARBA" id="ARBA00010118"/>
    </source>
</evidence>
<dbReference type="AlphaFoldDB" id="A0A812UTH6"/>
<dbReference type="OrthoDB" id="443462at2759"/>
<keyword evidence="6" id="KW-1185">Reference proteome</keyword>
<gene>
    <name evidence="5" type="primary">lpsA</name>
    <name evidence="5" type="ORF">SNAT2548_LOCUS32977</name>
</gene>
<protein>
    <submittedName>
        <fullName evidence="5">LpsA protein</fullName>
    </submittedName>
</protein>
<name>A0A812UTH6_9DINO</name>
<reference evidence="5" key="1">
    <citation type="submission" date="2021-02" db="EMBL/GenBank/DDBJ databases">
        <authorList>
            <person name="Dougan E. K."/>
            <person name="Rhodes N."/>
            <person name="Thang M."/>
            <person name="Chan C."/>
        </authorList>
    </citation>
    <scope>NUCLEOTIDE SEQUENCE</scope>
</reference>
<feature type="domain" description="Glycosyl transferase CAP10" evidence="4">
    <location>
        <begin position="275"/>
        <end position="541"/>
    </location>
</feature>
<dbReference type="PANTHER" id="PTHR12203:SF35">
    <property type="entry name" value="PROTEIN O-GLUCOSYLTRANSFERASE 1"/>
    <property type="match status" value="1"/>
</dbReference>
<evidence type="ECO:0000313" key="6">
    <source>
        <dbReference type="Proteomes" id="UP000604046"/>
    </source>
</evidence>
<proteinExistence type="inferred from homology"/>
<dbReference type="PANTHER" id="PTHR12203">
    <property type="entry name" value="KDEL LYS-ASP-GLU-LEU CONTAINING - RELATED"/>
    <property type="match status" value="1"/>
</dbReference>
<comment type="similarity">
    <text evidence="1">Belongs to the glycosyltransferase 90 family.</text>
</comment>
<evidence type="ECO:0000256" key="2">
    <source>
        <dbReference type="ARBA" id="ARBA00022679"/>
    </source>
</evidence>
<organism evidence="5 6">
    <name type="scientific">Symbiodinium natans</name>
    <dbReference type="NCBI Taxonomy" id="878477"/>
    <lineage>
        <taxon>Eukaryota</taxon>
        <taxon>Sar</taxon>
        <taxon>Alveolata</taxon>
        <taxon>Dinophyceae</taxon>
        <taxon>Suessiales</taxon>
        <taxon>Symbiodiniaceae</taxon>
        <taxon>Symbiodinium</taxon>
    </lineage>
</organism>
<feature type="signal peptide" evidence="3">
    <location>
        <begin position="1"/>
        <end position="29"/>
    </location>
</feature>
<dbReference type="SMART" id="SM00672">
    <property type="entry name" value="CAP10"/>
    <property type="match status" value="1"/>
</dbReference>
<comment type="caution">
    <text evidence="5">The sequence shown here is derived from an EMBL/GenBank/DDBJ whole genome shotgun (WGS) entry which is preliminary data.</text>
</comment>
<keyword evidence="2" id="KW-0808">Transferase</keyword>
<keyword evidence="3" id="KW-0732">Signal</keyword>
<dbReference type="Proteomes" id="UP000604046">
    <property type="component" value="Unassembled WGS sequence"/>
</dbReference>
<evidence type="ECO:0000313" key="5">
    <source>
        <dbReference type="EMBL" id="CAE7577877.1"/>
    </source>
</evidence>